<keyword evidence="3" id="KW-1185">Reference proteome</keyword>
<evidence type="ECO:0000313" key="2">
    <source>
        <dbReference type="EMBL" id="SMO55755.1"/>
    </source>
</evidence>
<sequence>MARVLLDPTSERRPAERALTARPASLAGLTVGLLDISKNRGDVVVAELEALLAADGVRTLRYRKPTFARPAPVDLRHEIATRCEVVIEALAD</sequence>
<protein>
    <recommendedName>
        <fullName evidence="1">UGSC-like domain-containing protein</fullName>
    </recommendedName>
</protein>
<dbReference type="InterPro" id="IPR057767">
    <property type="entry name" value="UGSC-like_dom"/>
</dbReference>
<evidence type="ECO:0000259" key="1">
    <source>
        <dbReference type="Pfam" id="PF24696"/>
    </source>
</evidence>
<accession>A0A521C8Q8</accession>
<gene>
    <name evidence="2" type="ORF">SAMN06273567_102195</name>
</gene>
<organism evidence="2 3">
    <name type="scientific">Geodermatophilus aquaeductus</name>
    <dbReference type="NCBI Taxonomy" id="1564161"/>
    <lineage>
        <taxon>Bacteria</taxon>
        <taxon>Bacillati</taxon>
        <taxon>Actinomycetota</taxon>
        <taxon>Actinomycetes</taxon>
        <taxon>Geodermatophilales</taxon>
        <taxon>Geodermatophilaceae</taxon>
        <taxon>Geodermatophilus</taxon>
    </lineage>
</organism>
<evidence type="ECO:0000313" key="3">
    <source>
        <dbReference type="Proteomes" id="UP000317484"/>
    </source>
</evidence>
<dbReference type="AlphaFoldDB" id="A0A521C8Q8"/>
<dbReference type="EMBL" id="FXTJ01000002">
    <property type="protein sequence ID" value="SMO55755.1"/>
    <property type="molecule type" value="Genomic_DNA"/>
</dbReference>
<reference evidence="2 3" key="1">
    <citation type="submission" date="2017-05" db="EMBL/GenBank/DDBJ databases">
        <authorList>
            <person name="Varghese N."/>
            <person name="Submissions S."/>
        </authorList>
    </citation>
    <scope>NUCLEOTIDE SEQUENCE [LARGE SCALE GENOMIC DNA]</scope>
    <source>
        <strain evidence="2 3">DSM 46834</strain>
    </source>
</reference>
<name>A0A521C8Q8_9ACTN</name>
<dbReference type="Pfam" id="PF24696">
    <property type="entry name" value="UGSC"/>
    <property type="match status" value="1"/>
</dbReference>
<dbReference type="Proteomes" id="UP000317484">
    <property type="component" value="Unassembled WGS sequence"/>
</dbReference>
<proteinExistence type="predicted"/>
<feature type="domain" description="UGSC-like" evidence="1">
    <location>
        <begin position="5"/>
        <end position="92"/>
    </location>
</feature>